<feature type="transmembrane region" description="Helical" evidence="9">
    <location>
        <begin position="435"/>
        <end position="455"/>
    </location>
</feature>
<evidence type="ECO:0000313" key="10">
    <source>
        <dbReference type="EMBL" id="ROH91865.1"/>
    </source>
</evidence>
<feature type="transmembrane region" description="Helical" evidence="9">
    <location>
        <begin position="47"/>
        <end position="70"/>
    </location>
</feature>
<dbReference type="InterPro" id="IPR038377">
    <property type="entry name" value="Na/Glc_symporter_sf"/>
</dbReference>
<proteinExistence type="inferred from homology"/>
<feature type="transmembrane region" description="Helical" evidence="9">
    <location>
        <begin position="410"/>
        <end position="429"/>
    </location>
</feature>
<evidence type="ECO:0000256" key="8">
    <source>
        <dbReference type="RuleBase" id="RU362091"/>
    </source>
</evidence>
<feature type="transmembrane region" description="Helical" evidence="9">
    <location>
        <begin position="154"/>
        <end position="176"/>
    </location>
</feature>
<dbReference type="Gene3D" id="1.20.1730.10">
    <property type="entry name" value="Sodium/glucose cotransporter"/>
    <property type="match status" value="1"/>
</dbReference>
<feature type="transmembrane region" description="Helical" evidence="9">
    <location>
        <begin position="82"/>
        <end position="101"/>
    </location>
</feature>
<comment type="caution">
    <text evidence="10">The sequence shown here is derived from an EMBL/GenBank/DDBJ whole genome shotgun (WGS) entry which is preliminary data.</text>
</comment>
<dbReference type="GO" id="GO:0015293">
    <property type="term" value="F:symporter activity"/>
    <property type="evidence" value="ECO:0007669"/>
    <property type="project" value="UniProtKB-KW"/>
</dbReference>
<feature type="transmembrane region" description="Helical" evidence="9">
    <location>
        <begin position="358"/>
        <end position="378"/>
    </location>
</feature>
<name>A0A3N0VGN7_9GAMM</name>
<keyword evidence="5" id="KW-0769">Symport</keyword>
<evidence type="ECO:0000256" key="9">
    <source>
        <dbReference type="SAM" id="Phobius"/>
    </source>
</evidence>
<gene>
    <name evidence="10" type="ORF">ED208_05675</name>
</gene>
<sequence length="461" mass="48361">MRTPVNLILFALLAYILLQLLIAWRFRRKTVSESDYLLAGRSLGPWMATFAVFATWFGAETCIGAAGEAYAHGLSGVVADPFGYTLGLLAVGLLFAVSLWKRGVTTLADLFRQRYGLGVERLAAIIMIPSSLLWAAAQVRAFGQVLASVSELGLLLAMTLAAAVVIAYTAFGGMWSDAVTDLVQGLVLIAGLLGLGAVFLWQGGAEQLAALPAERLDPLHERSGWDFAETLLTPVFSTIAAQELASRVLATRSPGLARGATLGAAGLYFLMACIPLALGLGALGLMGAGLEPEQVLSRYAQSQLPLPLYVLFLGALVSAILSTLSGALLVAGSLAAHNVLLPLRPRWGERDKLRANRIAVVLFGFVAYGIALASDSVYGLVEEAAGLGSAGIFVLLLASLWRRDAGSRSAAYAALLSGTGVFLLGSHVFDWETPYLAALLAAALSYALPAGWAGTRPRAAA</sequence>
<dbReference type="PANTHER" id="PTHR48086:SF7">
    <property type="entry name" value="SODIUM-SOLUTE SYMPORTER-RELATED"/>
    <property type="match status" value="1"/>
</dbReference>
<evidence type="ECO:0000256" key="1">
    <source>
        <dbReference type="ARBA" id="ARBA00004141"/>
    </source>
</evidence>
<feature type="transmembrane region" description="Helical" evidence="9">
    <location>
        <begin position="267"/>
        <end position="288"/>
    </location>
</feature>
<dbReference type="PANTHER" id="PTHR48086">
    <property type="entry name" value="SODIUM/PROLINE SYMPORTER-RELATED"/>
    <property type="match status" value="1"/>
</dbReference>
<organism evidence="10 11">
    <name type="scientific">Stagnimonas aquatica</name>
    <dbReference type="NCBI Taxonomy" id="2689987"/>
    <lineage>
        <taxon>Bacteria</taxon>
        <taxon>Pseudomonadati</taxon>
        <taxon>Pseudomonadota</taxon>
        <taxon>Gammaproteobacteria</taxon>
        <taxon>Nevskiales</taxon>
        <taxon>Nevskiaceae</taxon>
        <taxon>Stagnimonas</taxon>
    </lineage>
</organism>
<keyword evidence="6 9" id="KW-1133">Transmembrane helix</keyword>
<dbReference type="InterPro" id="IPR001734">
    <property type="entry name" value="Na/solute_symporter"/>
</dbReference>
<dbReference type="AlphaFoldDB" id="A0A3N0VGN7"/>
<dbReference type="PROSITE" id="PS50283">
    <property type="entry name" value="NA_SOLUT_SYMP_3"/>
    <property type="match status" value="1"/>
</dbReference>
<evidence type="ECO:0000256" key="5">
    <source>
        <dbReference type="ARBA" id="ARBA00022847"/>
    </source>
</evidence>
<dbReference type="Pfam" id="PF00474">
    <property type="entry name" value="SSF"/>
    <property type="match status" value="1"/>
</dbReference>
<evidence type="ECO:0000256" key="2">
    <source>
        <dbReference type="ARBA" id="ARBA00006434"/>
    </source>
</evidence>
<keyword evidence="4 9" id="KW-0812">Transmembrane</keyword>
<dbReference type="InParanoid" id="A0A3N0VGN7"/>
<dbReference type="GO" id="GO:0005886">
    <property type="term" value="C:plasma membrane"/>
    <property type="evidence" value="ECO:0007669"/>
    <property type="project" value="TreeGrafter"/>
</dbReference>
<comment type="subcellular location">
    <subcellularLocation>
        <location evidence="1">Membrane</location>
        <topology evidence="1">Multi-pass membrane protein</topology>
    </subcellularLocation>
</comment>
<reference evidence="10 11" key="1">
    <citation type="submission" date="2018-10" db="EMBL/GenBank/DDBJ databases">
        <authorList>
            <person name="Chen W.-M."/>
        </authorList>
    </citation>
    <scope>NUCLEOTIDE SEQUENCE [LARGE SCALE GENOMIC DNA]</scope>
    <source>
        <strain evidence="10 11">THS-13</strain>
    </source>
</reference>
<accession>A0A3N0VGN7</accession>
<feature type="transmembrane region" description="Helical" evidence="9">
    <location>
        <begin position="308"/>
        <end position="337"/>
    </location>
</feature>
<dbReference type="CDD" id="cd11474">
    <property type="entry name" value="SLC5sbd_CHT"/>
    <property type="match status" value="1"/>
</dbReference>
<feature type="transmembrane region" description="Helical" evidence="9">
    <location>
        <begin position="384"/>
        <end position="401"/>
    </location>
</feature>
<evidence type="ECO:0008006" key="12">
    <source>
        <dbReference type="Google" id="ProtNLM"/>
    </source>
</evidence>
<evidence type="ECO:0000256" key="6">
    <source>
        <dbReference type="ARBA" id="ARBA00022989"/>
    </source>
</evidence>
<dbReference type="FunCoup" id="A0A3N0VGN7">
    <property type="interactions" value="105"/>
</dbReference>
<evidence type="ECO:0000256" key="3">
    <source>
        <dbReference type="ARBA" id="ARBA00022448"/>
    </source>
</evidence>
<keyword evidence="3" id="KW-0813">Transport</keyword>
<dbReference type="EMBL" id="RJVO01000002">
    <property type="protein sequence ID" value="ROH91865.1"/>
    <property type="molecule type" value="Genomic_DNA"/>
</dbReference>
<evidence type="ECO:0000256" key="4">
    <source>
        <dbReference type="ARBA" id="ARBA00022692"/>
    </source>
</evidence>
<keyword evidence="11" id="KW-1185">Reference proteome</keyword>
<dbReference type="InterPro" id="IPR050277">
    <property type="entry name" value="Sodium:Solute_Symporter"/>
</dbReference>
<protein>
    <recommendedName>
        <fullName evidence="12">Sodium:solute symporter</fullName>
    </recommendedName>
</protein>
<comment type="similarity">
    <text evidence="2 8">Belongs to the sodium:solute symporter (SSF) (TC 2.A.21) family.</text>
</comment>
<evidence type="ECO:0000256" key="7">
    <source>
        <dbReference type="ARBA" id="ARBA00023136"/>
    </source>
</evidence>
<dbReference type="Proteomes" id="UP000282106">
    <property type="component" value="Unassembled WGS sequence"/>
</dbReference>
<evidence type="ECO:0000313" key="11">
    <source>
        <dbReference type="Proteomes" id="UP000282106"/>
    </source>
</evidence>
<keyword evidence="7 9" id="KW-0472">Membrane</keyword>
<feature type="transmembrane region" description="Helical" evidence="9">
    <location>
        <begin position="182"/>
        <end position="201"/>
    </location>
</feature>